<organism evidence="6 7">
    <name type="scientific">Paragonimus westermani</name>
    <dbReference type="NCBI Taxonomy" id="34504"/>
    <lineage>
        <taxon>Eukaryota</taxon>
        <taxon>Metazoa</taxon>
        <taxon>Spiralia</taxon>
        <taxon>Lophotrochozoa</taxon>
        <taxon>Platyhelminthes</taxon>
        <taxon>Trematoda</taxon>
        <taxon>Digenea</taxon>
        <taxon>Plagiorchiida</taxon>
        <taxon>Troglotremata</taxon>
        <taxon>Troglotrematidae</taxon>
        <taxon>Paragonimus</taxon>
    </lineage>
</organism>
<dbReference type="SUPFAM" id="SSF53098">
    <property type="entry name" value="Ribonuclease H-like"/>
    <property type="match status" value="1"/>
</dbReference>
<keyword evidence="4" id="KW-0378">Hydrolase</keyword>
<name>A0A5J4NN54_9TREM</name>
<dbReference type="GO" id="GO:0003676">
    <property type="term" value="F:nucleic acid binding"/>
    <property type="evidence" value="ECO:0007669"/>
    <property type="project" value="InterPro"/>
</dbReference>
<dbReference type="InterPro" id="IPR050951">
    <property type="entry name" value="Retrovirus_Pol_polyprotein"/>
</dbReference>
<protein>
    <recommendedName>
        <fullName evidence="5">Integrase catalytic domain-containing protein</fullName>
    </recommendedName>
</protein>
<feature type="domain" description="Integrase catalytic" evidence="5">
    <location>
        <begin position="190"/>
        <end position="274"/>
    </location>
</feature>
<dbReference type="SUPFAM" id="SSF50630">
    <property type="entry name" value="Acid proteases"/>
    <property type="match status" value="1"/>
</dbReference>
<proteinExistence type="predicted"/>
<dbReference type="EMBL" id="QNGE01001680">
    <property type="protein sequence ID" value="KAA3677057.1"/>
    <property type="molecule type" value="Genomic_DNA"/>
</dbReference>
<dbReference type="PANTHER" id="PTHR37984">
    <property type="entry name" value="PROTEIN CBG26694"/>
    <property type="match status" value="1"/>
</dbReference>
<dbReference type="GO" id="GO:0016779">
    <property type="term" value="F:nucleotidyltransferase activity"/>
    <property type="evidence" value="ECO:0007669"/>
    <property type="project" value="UniProtKB-KW"/>
</dbReference>
<keyword evidence="2" id="KW-0548">Nucleotidyltransferase</keyword>
<accession>A0A5J4NN54</accession>
<dbReference type="InterPro" id="IPR012337">
    <property type="entry name" value="RNaseH-like_sf"/>
</dbReference>
<evidence type="ECO:0000256" key="4">
    <source>
        <dbReference type="ARBA" id="ARBA00022759"/>
    </source>
</evidence>
<keyword evidence="1" id="KW-0808">Transferase</keyword>
<dbReference type="InterPro" id="IPR036397">
    <property type="entry name" value="RNaseH_sf"/>
</dbReference>
<dbReference type="AlphaFoldDB" id="A0A5J4NN54"/>
<dbReference type="Proteomes" id="UP000324629">
    <property type="component" value="Unassembled WGS sequence"/>
</dbReference>
<keyword evidence="3" id="KW-0540">Nuclease</keyword>
<dbReference type="GO" id="GO:0004519">
    <property type="term" value="F:endonuclease activity"/>
    <property type="evidence" value="ECO:0007669"/>
    <property type="project" value="UniProtKB-KW"/>
</dbReference>
<sequence>MAVKKATVFITGIPYSYQQAIVRRQSIVVFPTTEPYFSQLRKHVTDFINGFPVTLQIDTASDITVVLKKYWEAIGKLKYFYAKRVTRNAIGDQIQFLDIMPFYRRRDALTTLNGCVMLRDRVVMPAPLRLALLRQLHVAHPGMKRMKAISRSYMLWLEIDQDTESTVRSCESCALAAKAPPRVNAIPWPKPKCPWTLVHIDFAGPLNGKHNSVVVYAYFKWPEVIHKSLASTSTTVTALGQLFSQFGVPESIVSDNGPQSTSMAFVNFCRAMGT</sequence>
<evidence type="ECO:0000313" key="7">
    <source>
        <dbReference type="Proteomes" id="UP000324629"/>
    </source>
</evidence>
<evidence type="ECO:0000259" key="5">
    <source>
        <dbReference type="PROSITE" id="PS50994"/>
    </source>
</evidence>
<dbReference type="CDD" id="cd00590">
    <property type="entry name" value="RRM_SF"/>
    <property type="match status" value="1"/>
</dbReference>
<dbReference type="Gene3D" id="1.10.340.70">
    <property type="match status" value="1"/>
</dbReference>
<dbReference type="Pfam" id="PF17921">
    <property type="entry name" value="Integrase_H2C2"/>
    <property type="match status" value="1"/>
</dbReference>
<keyword evidence="7" id="KW-1185">Reference proteome</keyword>
<evidence type="ECO:0000256" key="1">
    <source>
        <dbReference type="ARBA" id="ARBA00022679"/>
    </source>
</evidence>
<evidence type="ECO:0000313" key="6">
    <source>
        <dbReference type="EMBL" id="KAA3677057.1"/>
    </source>
</evidence>
<dbReference type="PANTHER" id="PTHR37984:SF5">
    <property type="entry name" value="PROTEIN NYNRIN-LIKE"/>
    <property type="match status" value="1"/>
</dbReference>
<evidence type="ECO:0000256" key="2">
    <source>
        <dbReference type="ARBA" id="ARBA00022695"/>
    </source>
</evidence>
<reference evidence="6 7" key="1">
    <citation type="journal article" date="2019" name="Gigascience">
        <title>Whole-genome sequence of the oriental lung fluke Paragonimus westermani.</title>
        <authorList>
            <person name="Oey H."/>
            <person name="Zakrzewski M."/>
            <person name="Narain K."/>
            <person name="Devi K.R."/>
            <person name="Agatsuma T."/>
            <person name="Nawaratna S."/>
            <person name="Gobert G.N."/>
            <person name="Jones M.K."/>
            <person name="Ragan M.A."/>
            <person name="McManus D.P."/>
            <person name="Krause L."/>
        </authorList>
    </citation>
    <scope>NUCLEOTIDE SEQUENCE [LARGE SCALE GENOMIC DNA]</scope>
    <source>
        <strain evidence="6 7">IND2009</strain>
    </source>
</reference>
<dbReference type="InterPro" id="IPR021109">
    <property type="entry name" value="Peptidase_aspartic_dom_sf"/>
</dbReference>
<dbReference type="Gene3D" id="3.30.420.10">
    <property type="entry name" value="Ribonuclease H-like superfamily/Ribonuclease H"/>
    <property type="match status" value="1"/>
</dbReference>
<gene>
    <name evidence="6" type="ORF">DEA37_0015026</name>
</gene>
<dbReference type="InterPro" id="IPR041588">
    <property type="entry name" value="Integrase_H2C2"/>
</dbReference>
<dbReference type="InterPro" id="IPR001584">
    <property type="entry name" value="Integrase_cat-core"/>
</dbReference>
<dbReference type="GO" id="GO:0015074">
    <property type="term" value="P:DNA integration"/>
    <property type="evidence" value="ECO:0007669"/>
    <property type="project" value="InterPro"/>
</dbReference>
<evidence type="ECO:0000256" key="3">
    <source>
        <dbReference type="ARBA" id="ARBA00022722"/>
    </source>
</evidence>
<comment type="caution">
    <text evidence="6">The sequence shown here is derived from an EMBL/GenBank/DDBJ whole genome shotgun (WGS) entry which is preliminary data.</text>
</comment>
<dbReference type="PROSITE" id="PS50994">
    <property type="entry name" value="INTEGRASE"/>
    <property type="match status" value="1"/>
</dbReference>
<keyword evidence="4" id="KW-0255">Endonuclease</keyword>